<accession>A0ABN9UZ34</accession>
<name>A0ABN9UZ34_9DINO</name>
<dbReference type="EMBL" id="CAUYUJ010016381">
    <property type="protein sequence ID" value="CAK0864595.1"/>
    <property type="molecule type" value="Genomic_DNA"/>
</dbReference>
<evidence type="ECO:0000313" key="1">
    <source>
        <dbReference type="EMBL" id="CAK0864595.1"/>
    </source>
</evidence>
<dbReference type="Proteomes" id="UP001189429">
    <property type="component" value="Unassembled WGS sequence"/>
</dbReference>
<evidence type="ECO:0000313" key="2">
    <source>
        <dbReference type="Proteomes" id="UP001189429"/>
    </source>
</evidence>
<proteinExistence type="predicted"/>
<sequence>MWLPNFEALDAAIPARDRTPLAPDVIFKSVARLAAVAESSGWKKPLPLSRGSWRKSWQPLDALSEAFAPVEAPHAELAFPRISANGAPDWIVRLLRPAGLEVPRVSFVSFDVHQIQALGGVLG</sequence>
<protein>
    <submittedName>
        <fullName evidence="1">Uncharacterized protein</fullName>
    </submittedName>
</protein>
<feature type="non-terminal residue" evidence="1">
    <location>
        <position position="123"/>
    </location>
</feature>
<keyword evidence="2" id="KW-1185">Reference proteome</keyword>
<organism evidence="1 2">
    <name type="scientific">Prorocentrum cordatum</name>
    <dbReference type="NCBI Taxonomy" id="2364126"/>
    <lineage>
        <taxon>Eukaryota</taxon>
        <taxon>Sar</taxon>
        <taxon>Alveolata</taxon>
        <taxon>Dinophyceae</taxon>
        <taxon>Prorocentrales</taxon>
        <taxon>Prorocentraceae</taxon>
        <taxon>Prorocentrum</taxon>
    </lineage>
</organism>
<comment type="caution">
    <text evidence="1">The sequence shown here is derived from an EMBL/GenBank/DDBJ whole genome shotgun (WGS) entry which is preliminary data.</text>
</comment>
<reference evidence="1" key="1">
    <citation type="submission" date="2023-10" db="EMBL/GenBank/DDBJ databases">
        <authorList>
            <person name="Chen Y."/>
            <person name="Shah S."/>
            <person name="Dougan E. K."/>
            <person name="Thang M."/>
            <person name="Chan C."/>
        </authorList>
    </citation>
    <scope>NUCLEOTIDE SEQUENCE [LARGE SCALE GENOMIC DNA]</scope>
</reference>
<gene>
    <name evidence="1" type="ORF">PCOR1329_LOCUS52424</name>
</gene>